<feature type="active site" description="Proton donor/acceptor" evidence="9">
    <location>
        <position position="177"/>
    </location>
</feature>
<dbReference type="GO" id="GO:0071555">
    <property type="term" value="P:cell wall organization"/>
    <property type="evidence" value="ECO:0007669"/>
    <property type="project" value="UniProtKB-UniRule"/>
</dbReference>
<dbReference type="PANTHER" id="PTHR30582">
    <property type="entry name" value="L,D-TRANSPEPTIDASE"/>
    <property type="match status" value="1"/>
</dbReference>
<dbReference type="Proteomes" id="UP001193501">
    <property type="component" value="Unassembled WGS sequence"/>
</dbReference>
<dbReference type="EMBL" id="JAABNR010000013">
    <property type="protein sequence ID" value="NBZ88780.1"/>
    <property type="molecule type" value="Genomic_DNA"/>
</dbReference>
<dbReference type="PANTHER" id="PTHR30582:SF24">
    <property type="entry name" value="L,D-TRANSPEPTIDASE ERFK_SRFK-RELATED"/>
    <property type="match status" value="1"/>
</dbReference>
<dbReference type="InterPro" id="IPR050979">
    <property type="entry name" value="LD-transpeptidase"/>
</dbReference>
<dbReference type="InterPro" id="IPR038063">
    <property type="entry name" value="Transpep_catalytic_dom"/>
</dbReference>
<evidence type="ECO:0000256" key="5">
    <source>
        <dbReference type="ARBA" id="ARBA00022801"/>
    </source>
</evidence>
<dbReference type="GO" id="GO:0071972">
    <property type="term" value="F:peptidoglycan L,D-transpeptidase activity"/>
    <property type="evidence" value="ECO:0007669"/>
    <property type="project" value="TreeGrafter"/>
</dbReference>
<evidence type="ECO:0000313" key="12">
    <source>
        <dbReference type="Proteomes" id="UP001193501"/>
    </source>
</evidence>
<dbReference type="GO" id="GO:0018104">
    <property type="term" value="P:peptidoglycan-protein cross-linking"/>
    <property type="evidence" value="ECO:0007669"/>
    <property type="project" value="TreeGrafter"/>
</dbReference>
<dbReference type="PROSITE" id="PS52029">
    <property type="entry name" value="LD_TPASE"/>
    <property type="match status" value="1"/>
</dbReference>
<organism evidence="11 12">
    <name type="scientific">Stagnihabitans tardus</name>
    <dbReference type="NCBI Taxonomy" id="2699202"/>
    <lineage>
        <taxon>Bacteria</taxon>
        <taxon>Pseudomonadati</taxon>
        <taxon>Pseudomonadota</taxon>
        <taxon>Alphaproteobacteria</taxon>
        <taxon>Rhodobacterales</taxon>
        <taxon>Paracoccaceae</taxon>
        <taxon>Stagnihabitans</taxon>
    </lineage>
</organism>
<dbReference type="AlphaFoldDB" id="A0AAE4YF74"/>
<dbReference type="CDD" id="cd16913">
    <property type="entry name" value="YkuD_like"/>
    <property type="match status" value="1"/>
</dbReference>
<keyword evidence="12" id="KW-1185">Reference proteome</keyword>
<evidence type="ECO:0000256" key="3">
    <source>
        <dbReference type="ARBA" id="ARBA00022676"/>
    </source>
</evidence>
<protein>
    <submittedName>
        <fullName evidence="11">L,D-transpeptidase family protein</fullName>
    </submittedName>
</protein>
<comment type="pathway">
    <text evidence="1 9">Cell wall biogenesis; peptidoglycan biosynthesis.</text>
</comment>
<keyword evidence="4" id="KW-0808">Transferase</keyword>
<dbReference type="FunFam" id="2.40.440.10:FF:000002">
    <property type="entry name" value="L,D-transpeptidase ErfK/SrfK"/>
    <property type="match status" value="1"/>
</dbReference>
<evidence type="ECO:0000313" key="11">
    <source>
        <dbReference type="EMBL" id="NBZ88780.1"/>
    </source>
</evidence>
<comment type="similarity">
    <text evidence="2">Belongs to the YkuD family.</text>
</comment>
<keyword evidence="6 9" id="KW-0133">Cell shape</keyword>
<evidence type="ECO:0000256" key="7">
    <source>
        <dbReference type="ARBA" id="ARBA00022984"/>
    </source>
</evidence>
<keyword evidence="8 9" id="KW-0961">Cell wall biogenesis/degradation</keyword>
<evidence type="ECO:0000256" key="9">
    <source>
        <dbReference type="PROSITE-ProRule" id="PRU01373"/>
    </source>
</evidence>
<reference evidence="11" key="1">
    <citation type="submission" date="2020-01" db="EMBL/GenBank/DDBJ databases">
        <authorList>
            <person name="Chen W.-M."/>
        </authorList>
    </citation>
    <scope>NUCLEOTIDE SEQUENCE</scope>
    <source>
        <strain evidence="11">CYK-10</strain>
    </source>
</reference>
<gene>
    <name evidence="11" type="ORF">GV832_14400</name>
</gene>
<evidence type="ECO:0000256" key="6">
    <source>
        <dbReference type="ARBA" id="ARBA00022960"/>
    </source>
</evidence>
<dbReference type="GO" id="GO:0008360">
    <property type="term" value="P:regulation of cell shape"/>
    <property type="evidence" value="ECO:0007669"/>
    <property type="project" value="UniProtKB-UniRule"/>
</dbReference>
<dbReference type="Pfam" id="PF03734">
    <property type="entry name" value="YkuD"/>
    <property type="match status" value="1"/>
</dbReference>
<keyword evidence="3" id="KW-0328">Glycosyltransferase</keyword>
<feature type="domain" description="L,D-TPase catalytic" evidence="10">
    <location>
        <begin position="81"/>
        <end position="217"/>
    </location>
</feature>
<dbReference type="SUPFAM" id="SSF141523">
    <property type="entry name" value="L,D-transpeptidase catalytic domain-like"/>
    <property type="match status" value="1"/>
</dbReference>
<keyword evidence="5" id="KW-0378">Hydrolase</keyword>
<dbReference type="Gene3D" id="2.40.440.10">
    <property type="entry name" value="L,D-transpeptidase catalytic domain-like"/>
    <property type="match status" value="1"/>
</dbReference>
<evidence type="ECO:0000256" key="8">
    <source>
        <dbReference type="ARBA" id="ARBA00023316"/>
    </source>
</evidence>
<comment type="caution">
    <text evidence="11">The sequence shown here is derived from an EMBL/GenBank/DDBJ whole genome shotgun (WGS) entry which is preliminary data.</text>
</comment>
<keyword evidence="7 9" id="KW-0573">Peptidoglycan synthesis</keyword>
<evidence type="ECO:0000259" key="10">
    <source>
        <dbReference type="PROSITE" id="PS52029"/>
    </source>
</evidence>
<evidence type="ECO:0000256" key="2">
    <source>
        <dbReference type="ARBA" id="ARBA00005992"/>
    </source>
</evidence>
<dbReference type="GO" id="GO:0005576">
    <property type="term" value="C:extracellular region"/>
    <property type="evidence" value="ECO:0007669"/>
    <property type="project" value="TreeGrafter"/>
</dbReference>
<name>A0AAE4YF74_9RHOB</name>
<evidence type="ECO:0000256" key="1">
    <source>
        <dbReference type="ARBA" id="ARBA00004752"/>
    </source>
</evidence>
<proteinExistence type="inferred from homology"/>
<dbReference type="RefSeq" id="WP_168775592.1">
    <property type="nucleotide sequence ID" value="NZ_JAABNR010000013.1"/>
</dbReference>
<dbReference type="InterPro" id="IPR005490">
    <property type="entry name" value="LD_TPept_cat_dom"/>
</dbReference>
<accession>A0AAE4YF74</accession>
<feature type="active site" description="Nucleophile" evidence="9">
    <location>
        <position position="193"/>
    </location>
</feature>
<sequence length="251" mass="27052">MLGLTACDEATIRQMDAEYAARQAGGAEAASQATAVTQAPDLTRYGETTDNGFRVKAIPVAEVPPEFLRQEVVYRSREAVGTVIIDPAHKHLYLVTAPGRALRYGIAVGREGFGWSGVANVTGRTTWPRWTPPPEMIARRPELERYRDGQAGGPTNPLGARAIYLKTNGVDYGYRIHGTPEWESIGKDASSGCFRMLNQDVMDLYTRVPDGAKVVVLNPDGTLPDALYLPGKTVNLTPPAPEPVPAPPPAG</sequence>
<evidence type="ECO:0000256" key="4">
    <source>
        <dbReference type="ARBA" id="ARBA00022679"/>
    </source>
</evidence>
<dbReference type="GO" id="GO:0016757">
    <property type="term" value="F:glycosyltransferase activity"/>
    <property type="evidence" value="ECO:0007669"/>
    <property type="project" value="UniProtKB-KW"/>
</dbReference>